<protein>
    <submittedName>
        <fullName evidence="3">Efflux transporter outer membrane subunit</fullName>
    </submittedName>
</protein>
<dbReference type="InterPro" id="IPR010131">
    <property type="entry name" value="MdtP/NodT-like"/>
</dbReference>
<gene>
    <name evidence="3" type="ORF">GRI97_17010</name>
</gene>
<dbReference type="PROSITE" id="PS51257">
    <property type="entry name" value="PROKAR_LIPOPROTEIN"/>
    <property type="match status" value="1"/>
</dbReference>
<keyword evidence="4" id="KW-1185">Reference proteome</keyword>
<name>A0A6I4U241_9SPHN</name>
<reference evidence="3 4" key="1">
    <citation type="submission" date="2019-12" db="EMBL/GenBank/DDBJ databases">
        <title>Genomic-based taxomic classification of the family Erythrobacteraceae.</title>
        <authorList>
            <person name="Xu L."/>
        </authorList>
    </citation>
    <scope>NUCLEOTIDE SEQUENCE [LARGE SCALE GENOMIC DNA]</scope>
    <source>
        <strain evidence="3 4">S36</strain>
    </source>
</reference>
<dbReference type="EMBL" id="WTYJ01000004">
    <property type="protein sequence ID" value="MXP00694.1"/>
    <property type="molecule type" value="Genomic_DNA"/>
</dbReference>
<comment type="subcellular location">
    <subcellularLocation>
        <location evidence="2">Cell membrane</location>
        <topology evidence="2">Lipid-anchor</topology>
    </subcellularLocation>
</comment>
<organism evidence="3 4">
    <name type="scientific">Croceibacterium xixiisoli</name>
    <dbReference type="NCBI Taxonomy" id="1476466"/>
    <lineage>
        <taxon>Bacteria</taxon>
        <taxon>Pseudomonadati</taxon>
        <taxon>Pseudomonadota</taxon>
        <taxon>Alphaproteobacteria</taxon>
        <taxon>Sphingomonadales</taxon>
        <taxon>Erythrobacteraceae</taxon>
        <taxon>Croceibacterium</taxon>
    </lineage>
</organism>
<dbReference type="Pfam" id="PF02321">
    <property type="entry name" value="OEP"/>
    <property type="match status" value="2"/>
</dbReference>
<dbReference type="SUPFAM" id="SSF56954">
    <property type="entry name" value="Outer membrane efflux proteins (OEP)"/>
    <property type="match status" value="1"/>
</dbReference>
<evidence type="ECO:0000256" key="2">
    <source>
        <dbReference type="RuleBase" id="RU362097"/>
    </source>
</evidence>
<evidence type="ECO:0000313" key="3">
    <source>
        <dbReference type="EMBL" id="MXP00694.1"/>
    </source>
</evidence>
<feature type="chain" id="PRO_5026376081" evidence="2">
    <location>
        <begin position="30"/>
        <end position="472"/>
    </location>
</feature>
<sequence length="472" mass="49194">MTRMNPRSLIRLRKTSLAALLTVTLSACAVGPDYTPPPPPALSAAPFVSAQGADFATAEPETHWWRIYDDPALDGLITRALAANTDLRVALANLRAAEAVAAEAGNARLPQTSLTANGSFGQRQMPLFLPDARLGGSLGAELSYEADLFGRVSRTIEAARADVEAEAFAKGAVRLRVIAGVTQAYLAACTAAEAGTIARSSVDLAADSARITGLREAAGSSGRLDVVRAQSLLAQARAEVPPIQAARQTALFELAALMGLTPQQVPEAATQCERAPQIDRAIAVGDGAGLLRRRPDVAEAERRLAAATARIGVATADLYPSIKINASVAQAAGEGVSTAQGFQFGIGPLLSFSFPNTGAARARIRQSEARAEAALASFDGTVLTALKETEQALASYSAAVTRRAELAQAEASADEAFALANTRYRAGSIAYIDVIVAQRELATLRLARTQADSDLASGSVAVFRALGSGWRE</sequence>
<dbReference type="Gene3D" id="2.20.200.10">
    <property type="entry name" value="Outer membrane efflux proteins (OEP)"/>
    <property type="match status" value="1"/>
</dbReference>
<dbReference type="OrthoDB" id="7181739at2"/>
<keyword evidence="2" id="KW-0449">Lipoprotein</keyword>
<dbReference type="GO" id="GO:0015562">
    <property type="term" value="F:efflux transmembrane transporter activity"/>
    <property type="evidence" value="ECO:0007669"/>
    <property type="project" value="InterPro"/>
</dbReference>
<keyword evidence="2" id="KW-0472">Membrane</keyword>
<keyword evidence="2" id="KW-0732">Signal</keyword>
<dbReference type="PANTHER" id="PTHR30203:SF21">
    <property type="entry name" value="OUTER MEMBRANE COMPONENT OF MULTIDRUG EFFLUX PUMP-RELATED"/>
    <property type="match status" value="1"/>
</dbReference>
<dbReference type="AlphaFoldDB" id="A0A6I4U241"/>
<comment type="similarity">
    <text evidence="1 2">Belongs to the outer membrane factor (OMF) (TC 1.B.17) family.</text>
</comment>
<dbReference type="Proteomes" id="UP000469430">
    <property type="component" value="Unassembled WGS sequence"/>
</dbReference>
<keyword evidence="2" id="KW-1134">Transmembrane beta strand</keyword>
<evidence type="ECO:0000313" key="4">
    <source>
        <dbReference type="Proteomes" id="UP000469430"/>
    </source>
</evidence>
<dbReference type="InterPro" id="IPR003423">
    <property type="entry name" value="OMP_efflux"/>
</dbReference>
<dbReference type="Gene3D" id="1.20.1600.10">
    <property type="entry name" value="Outer membrane efflux proteins (OEP)"/>
    <property type="match status" value="1"/>
</dbReference>
<comment type="caution">
    <text evidence="3">The sequence shown here is derived from an EMBL/GenBank/DDBJ whole genome shotgun (WGS) entry which is preliminary data.</text>
</comment>
<dbReference type="NCBIfam" id="TIGR01845">
    <property type="entry name" value="outer_NodT"/>
    <property type="match status" value="1"/>
</dbReference>
<proteinExistence type="inferred from homology"/>
<keyword evidence="2" id="KW-0564">Palmitate</keyword>
<dbReference type="GO" id="GO:0005886">
    <property type="term" value="C:plasma membrane"/>
    <property type="evidence" value="ECO:0007669"/>
    <property type="project" value="UniProtKB-SubCell"/>
</dbReference>
<dbReference type="PANTHER" id="PTHR30203">
    <property type="entry name" value="OUTER MEMBRANE CATION EFFLUX PROTEIN"/>
    <property type="match status" value="1"/>
</dbReference>
<keyword evidence="2" id="KW-0812">Transmembrane</keyword>
<accession>A0A6I4U241</accession>
<feature type="signal peptide" evidence="2">
    <location>
        <begin position="1"/>
        <end position="29"/>
    </location>
</feature>
<evidence type="ECO:0000256" key="1">
    <source>
        <dbReference type="ARBA" id="ARBA00007613"/>
    </source>
</evidence>